<dbReference type="RefSeq" id="WP_285488459.1">
    <property type="nucleotide sequence ID" value="NZ_BSTI01000012.1"/>
</dbReference>
<dbReference type="SUPFAM" id="SSF48452">
    <property type="entry name" value="TPR-like"/>
    <property type="match status" value="2"/>
</dbReference>
<feature type="domain" description="OmpR/PhoB-type" evidence="5">
    <location>
        <begin position="1"/>
        <end position="91"/>
    </location>
</feature>
<dbReference type="PRINTS" id="PR00364">
    <property type="entry name" value="DISEASERSIST"/>
</dbReference>
<proteinExistence type="inferred from homology"/>
<feature type="compositionally biased region" description="Basic and acidic residues" evidence="4">
    <location>
        <begin position="1054"/>
        <end position="1071"/>
    </location>
</feature>
<dbReference type="Gene3D" id="1.25.40.10">
    <property type="entry name" value="Tetratricopeptide repeat domain"/>
    <property type="match status" value="2"/>
</dbReference>
<comment type="similarity">
    <text evidence="1">Belongs to the AfsR/DnrI/RedD regulatory family.</text>
</comment>
<dbReference type="Pfam" id="PF00486">
    <property type="entry name" value="Trans_reg_C"/>
    <property type="match status" value="1"/>
</dbReference>
<evidence type="ECO:0000256" key="3">
    <source>
        <dbReference type="PROSITE-ProRule" id="PRU01091"/>
    </source>
</evidence>
<dbReference type="AlphaFoldDB" id="A0A9W6R3P2"/>
<dbReference type="CDD" id="cd15831">
    <property type="entry name" value="BTAD"/>
    <property type="match status" value="1"/>
</dbReference>
<dbReference type="SMART" id="SM01043">
    <property type="entry name" value="BTAD"/>
    <property type="match status" value="1"/>
</dbReference>
<dbReference type="Proteomes" id="UP001165136">
    <property type="component" value="Unassembled WGS sequence"/>
</dbReference>
<dbReference type="PANTHER" id="PTHR47691:SF3">
    <property type="entry name" value="HTH-TYPE TRANSCRIPTIONAL REGULATOR RV0890C-RELATED"/>
    <property type="match status" value="1"/>
</dbReference>
<feature type="DNA-binding region" description="OmpR/PhoB-type" evidence="3">
    <location>
        <begin position="1"/>
        <end position="91"/>
    </location>
</feature>
<dbReference type="SMART" id="SM00862">
    <property type="entry name" value="Trans_reg_C"/>
    <property type="match status" value="1"/>
</dbReference>
<name>A0A9W6R3P2_9PSEU</name>
<dbReference type="InterPro" id="IPR036388">
    <property type="entry name" value="WH-like_DNA-bd_sf"/>
</dbReference>
<dbReference type="InterPro" id="IPR005158">
    <property type="entry name" value="BTAD"/>
</dbReference>
<dbReference type="InterPro" id="IPR027417">
    <property type="entry name" value="P-loop_NTPase"/>
</dbReference>
<dbReference type="PANTHER" id="PTHR47691">
    <property type="entry name" value="REGULATOR-RELATED"/>
    <property type="match status" value="1"/>
</dbReference>
<dbReference type="GO" id="GO:0000160">
    <property type="term" value="P:phosphorelay signal transduction system"/>
    <property type="evidence" value="ECO:0007669"/>
    <property type="project" value="InterPro"/>
</dbReference>
<comment type="caution">
    <text evidence="6">The sequence shown here is derived from an EMBL/GenBank/DDBJ whole genome shotgun (WGS) entry which is preliminary data.</text>
</comment>
<sequence>MLRVSILGPVLLSDGGGPIEIRGARLRMLLARLALDAGRVVSVDALVDGLWGADPPADAGNALQSLVSRLRKVLGDATLLVGTAGGYRLQLDPGDIDAHRFEELATHGRRELAAGRFGQATDALTEALGLWRGEALSDVLEAPFAQPPAARLADLRAAALEDRFEAELELGHHADVLADLEESGAKYPLRERLAGLRMRALYAAGRQSEALRVYERLRADLADELGVDPSPELAQVHLAVLRGELARPRATRQENLPARLTSFVGRGRELDLIGRSLTSARLVTLVGPGGAGKTRLAVEAAVRHPAHERGGVHFVALAGVRDGGDVSGAVLGALDSPEIRLIASPVPQAVDALDRITELLGGGENLLVLDNCEHVIEAAAELAYELLGRMPNLRVLATSRESLAIPGEVLCQLGPLAQPEAVQLFTDRAVGVRAGFTLDGETGGAVAEICQRLDGMPLALELAAARLRSMSARQIAQRLDDRFRLLTSGSRVALPRQRTLRAVVEWSWDLLEKPERVLARRLAVFPAPATISAIEAICADESLPVADVLHVLGSLVDKSIVDTVAAGSRYRMLETIRVFAGERLDEAGEREAIARRFGEYFTSLAEEHEPKLRSHDQLRAIAVFDAEHDNLITALRRAIEESDAEITYRLVGSLLWYWVVKGMDEQPTEFLAEVLRLRDRIPEHAVAAFATLRVLIGAMPVIQPDLDIRSYVEECLRTDATAHYPVLALGIPMLCFLGRQPELAERELRRILASPDPWARACGHWAEGFILADRGDFAGSERAQELAFQGFRAVGDRWGSSNSLVMLADVRSLRGEHEKAIENLTDGVAMARELAASEDVGHQLFRLALERMRMGDAAGAWRDIEEAQAMATDSGDPRYQAMARFFRLEVARRCGDFAQAHDLLDGLEADLSLVRLPANMGAEWVAQAAAALAISKGDAPEARARLPLVLRSTTERHDMPDAAKTAMTAAKLFHLEGNPALAAWALGVTEALRGAFDAGDPELRELVAALRAELGDQSYVDSYRRGAGLSRSDAGRLLLAEFNSGHPPAVGAHRQREEDHDDPGHPREATE</sequence>
<organism evidence="6 7">
    <name type="scientific">Amycolatopsis taiwanensis</name>
    <dbReference type="NCBI Taxonomy" id="342230"/>
    <lineage>
        <taxon>Bacteria</taxon>
        <taxon>Bacillati</taxon>
        <taxon>Actinomycetota</taxon>
        <taxon>Actinomycetes</taxon>
        <taxon>Pseudonocardiales</taxon>
        <taxon>Pseudonocardiaceae</taxon>
        <taxon>Amycolatopsis</taxon>
    </lineage>
</organism>
<dbReference type="SUPFAM" id="SSF46894">
    <property type="entry name" value="C-terminal effector domain of the bipartite response regulators"/>
    <property type="match status" value="1"/>
</dbReference>
<dbReference type="InterPro" id="IPR011990">
    <property type="entry name" value="TPR-like_helical_dom_sf"/>
</dbReference>
<dbReference type="InterPro" id="IPR001867">
    <property type="entry name" value="OmpR/PhoB-type_DNA-bd"/>
</dbReference>
<evidence type="ECO:0000256" key="2">
    <source>
        <dbReference type="ARBA" id="ARBA00023125"/>
    </source>
</evidence>
<evidence type="ECO:0000259" key="5">
    <source>
        <dbReference type="PROSITE" id="PS51755"/>
    </source>
</evidence>
<dbReference type="InterPro" id="IPR016032">
    <property type="entry name" value="Sig_transdc_resp-reg_C-effctor"/>
</dbReference>
<dbReference type="GO" id="GO:0006355">
    <property type="term" value="P:regulation of DNA-templated transcription"/>
    <property type="evidence" value="ECO:0007669"/>
    <property type="project" value="InterPro"/>
</dbReference>
<keyword evidence="7" id="KW-1185">Reference proteome</keyword>
<dbReference type="SUPFAM" id="SSF52540">
    <property type="entry name" value="P-loop containing nucleoside triphosphate hydrolases"/>
    <property type="match status" value="1"/>
</dbReference>
<dbReference type="GO" id="GO:0003677">
    <property type="term" value="F:DNA binding"/>
    <property type="evidence" value="ECO:0007669"/>
    <property type="project" value="UniProtKB-UniRule"/>
</dbReference>
<accession>A0A9W6R3P2</accession>
<gene>
    <name evidence="6" type="ORF">Atai01_51680</name>
</gene>
<dbReference type="EMBL" id="BSTI01000012">
    <property type="protein sequence ID" value="GLY68549.1"/>
    <property type="molecule type" value="Genomic_DNA"/>
</dbReference>
<evidence type="ECO:0000256" key="1">
    <source>
        <dbReference type="ARBA" id="ARBA00005820"/>
    </source>
</evidence>
<reference evidence="6" key="1">
    <citation type="submission" date="2023-03" db="EMBL/GenBank/DDBJ databases">
        <title>Amycolatopsis taiwanensis NBRC 103393.</title>
        <authorList>
            <person name="Ichikawa N."/>
            <person name="Sato H."/>
            <person name="Tonouchi N."/>
        </authorList>
    </citation>
    <scope>NUCLEOTIDE SEQUENCE</scope>
    <source>
        <strain evidence="6">NBRC 103393</strain>
    </source>
</reference>
<feature type="region of interest" description="Disordered" evidence="4">
    <location>
        <begin position="1043"/>
        <end position="1071"/>
    </location>
</feature>
<keyword evidence="2 3" id="KW-0238">DNA-binding</keyword>
<protein>
    <submittedName>
        <fullName evidence="6">SARP family transcriptional regulator</fullName>
    </submittedName>
</protein>
<dbReference type="Gene3D" id="1.10.10.10">
    <property type="entry name" value="Winged helix-like DNA-binding domain superfamily/Winged helix DNA-binding domain"/>
    <property type="match status" value="1"/>
</dbReference>
<evidence type="ECO:0000313" key="7">
    <source>
        <dbReference type="Proteomes" id="UP001165136"/>
    </source>
</evidence>
<evidence type="ECO:0000313" key="6">
    <source>
        <dbReference type="EMBL" id="GLY68549.1"/>
    </source>
</evidence>
<evidence type="ECO:0000256" key="4">
    <source>
        <dbReference type="SAM" id="MobiDB-lite"/>
    </source>
</evidence>
<dbReference type="Pfam" id="PF03704">
    <property type="entry name" value="BTAD"/>
    <property type="match status" value="1"/>
</dbReference>
<dbReference type="PROSITE" id="PS51755">
    <property type="entry name" value="OMPR_PHOB"/>
    <property type="match status" value="1"/>
</dbReference>